<protein>
    <recommendedName>
        <fullName evidence="1">DUF6538 domain-containing protein</fullName>
    </recommendedName>
</protein>
<name>A0A4R8FEE3_9RHOB</name>
<evidence type="ECO:0000313" key="3">
    <source>
        <dbReference type="Proteomes" id="UP000295484"/>
    </source>
</evidence>
<reference evidence="2 3" key="1">
    <citation type="submission" date="2019-03" db="EMBL/GenBank/DDBJ databases">
        <title>Genomic Encyclopedia of Type Strains, Phase IV (KMG-IV): sequencing the most valuable type-strain genomes for metagenomic binning, comparative biology and taxonomic classification.</title>
        <authorList>
            <person name="Goeker M."/>
        </authorList>
    </citation>
    <scope>NUCLEOTIDE SEQUENCE [LARGE SCALE GENOMIC DNA]</scope>
    <source>
        <strain evidence="2 3">JA181</strain>
    </source>
</reference>
<dbReference type="InterPro" id="IPR046668">
    <property type="entry name" value="DUF6538"/>
</dbReference>
<evidence type="ECO:0000313" key="2">
    <source>
        <dbReference type="EMBL" id="TDX24236.1"/>
    </source>
</evidence>
<sequence>MAIVQRGKKGTYYLRKEVPKRVRDGDVEGRREIYISLSTDSLAEAKQ</sequence>
<dbReference type="Pfam" id="PF20172">
    <property type="entry name" value="DUF6538"/>
    <property type="match status" value="1"/>
</dbReference>
<proteinExistence type="predicted"/>
<dbReference type="EMBL" id="SOEB01000023">
    <property type="protein sequence ID" value="TDX24236.1"/>
    <property type="molecule type" value="Genomic_DNA"/>
</dbReference>
<organism evidence="2 3">
    <name type="scientific">Rhodovulum visakhapatnamense</name>
    <dbReference type="NCBI Taxonomy" id="364297"/>
    <lineage>
        <taxon>Bacteria</taxon>
        <taxon>Pseudomonadati</taxon>
        <taxon>Pseudomonadota</taxon>
        <taxon>Alphaproteobacteria</taxon>
        <taxon>Rhodobacterales</taxon>
        <taxon>Paracoccaceae</taxon>
        <taxon>Rhodovulum</taxon>
    </lineage>
</organism>
<feature type="domain" description="DUF6538" evidence="1">
    <location>
        <begin position="6"/>
        <end position="46"/>
    </location>
</feature>
<evidence type="ECO:0000259" key="1">
    <source>
        <dbReference type="Pfam" id="PF20172"/>
    </source>
</evidence>
<dbReference type="AlphaFoldDB" id="A0A4R8FEE3"/>
<gene>
    <name evidence="2" type="ORF">EV657_12312</name>
</gene>
<dbReference type="Proteomes" id="UP000295484">
    <property type="component" value="Unassembled WGS sequence"/>
</dbReference>
<accession>A0A4R8FEE3</accession>
<comment type="caution">
    <text evidence="2">The sequence shown here is derived from an EMBL/GenBank/DDBJ whole genome shotgun (WGS) entry which is preliminary data.</text>
</comment>